<evidence type="ECO:0000313" key="2">
    <source>
        <dbReference type="EMBL" id="GBG60394.1"/>
    </source>
</evidence>
<sequence length="411" mass="47373">MSGEGPTVTATLDYSHRNEEVRLRVDVEGGREKEMRADQRLQLAITEAKDRAERRCRRDGVTDELKVTVSYLDARTSTDIVEREQLHLDRDSEAESEVSDSETDLQSWNRPDQVRKNHPQARPVEEGPEASSRGRGQFAAEKTRRLRGSRHMGDECARRRRRGKKGKEGTSGRKRPRSVQKQPQPGALGAKGPIDINTAYFLEWKDDVWTKREFFISPSRVVEIGDWEASYNRRSLDPVHTQLIIDTMMMVFSQAKKTYELPTLKLAPLGLEKPKPGVRADRLKPADWKDDLAGQNHYYVIFGQHNAAAAKVLLGTNVALRYNFERWPARMVYFSDEEFEGYFLVSSGDNKKDLKAPPRQMKLSMKDIRWLWKEKGFLKTVMGNPSGKQAQVQKWHKFCEQALHKTPYYHL</sequence>
<comment type="caution">
    <text evidence="2">The sequence shown here is derived from an EMBL/GenBank/DDBJ whole genome shotgun (WGS) entry which is preliminary data.</text>
</comment>
<feature type="compositionally biased region" description="Acidic residues" evidence="1">
    <location>
        <begin position="94"/>
        <end position="103"/>
    </location>
</feature>
<dbReference type="Gramene" id="GBG60394">
    <property type="protein sequence ID" value="GBG60394"/>
    <property type="gene ID" value="CBR_g5570"/>
</dbReference>
<organism evidence="2 3">
    <name type="scientific">Chara braunii</name>
    <name type="common">Braun's stonewort</name>
    <dbReference type="NCBI Taxonomy" id="69332"/>
    <lineage>
        <taxon>Eukaryota</taxon>
        <taxon>Viridiplantae</taxon>
        <taxon>Streptophyta</taxon>
        <taxon>Charophyceae</taxon>
        <taxon>Charales</taxon>
        <taxon>Characeae</taxon>
        <taxon>Chara</taxon>
    </lineage>
</organism>
<dbReference type="Proteomes" id="UP000265515">
    <property type="component" value="Unassembled WGS sequence"/>
</dbReference>
<dbReference type="EMBL" id="BFEA01000011">
    <property type="protein sequence ID" value="GBG60394.1"/>
    <property type="molecule type" value="Genomic_DNA"/>
</dbReference>
<proteinExistence type="predicted"/>
<dbReference type="AlphaFoldDB" id="A0A388JRG4"/>
<accession>A0A388JRG4</accession>
<evidence type="ECO:0000256" key="1">
    <source>
        <dbReference type="SAM" id="MobiDB-lite"/>
    </source>
</evidence>
<gene>
    <name evidence="2" type="ORF">CBR_g5570</name>
</gene>
<name>A0A388JRG4_CHABU</name>
<protein>
    <recommendedName>
        <fullName evidence="4">Ubiquitin-like protease family profile domain-containing protein</fullName>
    </recommendedName>
</protein>
<keyword evidence="3" id="KW-1185">Reference proteome</keyword>
<feature type="compositionally biased region" description="Basic and acidic residues" evidence="1">
    <location>
        <begin position="83"/>
        <end position="93"/>
    </location>
</feature>
<reference evidence="2 3" key="1">
    <citation type="journal article" date="2018" name="Cell">
        <title>The Chara Genome: Secondary Complexity and Implications for Plant Terrestrialization.</title>
        <authorList>
            <person name="Nishiyama T."/>
            <person name="Sakayama H."/>
            <person name="Vries J.D."/>
            <person name="Buschmann H."/>
            <person name="Saint-Marcoux D."/>
            <person name="Ullrich K.K."/>
            <person name="Haas F.B."/>
            <person name="Vanderstraeten L."/>
            <person name="Becker D."/>
            <person name="Lang D."/>
            <person name="Vosolsobe S."/>
            <person name="Rombauts S."/>
            <person name="Wilhelmsson P.K.I."/>
            <person name="Janitza P."/>
            <person name="Kern R."/>
            <person name="Heyl A."/>
            <person name="Rumpler F."/>
            <person name="Villalobos L.I.A.C."/>
            <person name="Clay J.M."/>
            <person name="Skokan R."/>
            <person name="Toyoda A."/>
            <person name="Suzuki Y."/>
            <person name="Kagoshima H."/>
            <person name="Schijlen E."/>
            <person name="Tajeshwar N."/>
            <person name="Catarino B."/>
            <person name="Hetherington A.J."/>
            <person name="Saltykova A."/>
            <person name="Bonnot C."/>
            <person name="Breuninger H."/>
            <person name="Symeonidi A."/>
            <person name="Radhakrishnan G.V."/>
            <person name="Van Nieuwerburgh F."/>
            <person name="Deforce D."/>
            <person name="Chang C."/>
            <person name="Karol K.G."/>
            <person name="Hedrich R."/>
            <person name="Ulvskov P."/>
            <person name="Glockner G."/>
            <person name="Delwiche C.F."/>
            <person name="Petrasek J."/>
            <person name="Van de Peer Y."/>
            <person name="Friml J."/>
            <person name="Beilby M."/>
            <person name="Dolan L."/>
            <person name="Kohara Y."/>
            <person name="Sugano S."/>
            <person name="Fujiyama A."/>
            <person name="Delaux P.-M."/>
            <person name="Quint M."/>
            <person name="TheiBen G."/>
            <person name="Hagemann M."/>
            <person name="Harholt J."/>
            <person name="Dunand C."/>
            <person name="Zachgo S."/>
            <person name="Langdale J."/>
            <person name="Maumus F."/>
            <person name="Straeten D.V.D."/>
            <person name="Gould S.B."/>
            <person name="Rensing S.A."/>
        </authorList>
    </citation>
    <scope>NUCLEOTIDE SEQUENCE [LARGE SCALE GENOMIC DNA]</scope>
    <source>
        <strain evidence="2 3">S276</strain>
    </source>
</reference>
<feature type="region of interest" description="Disordered" evidence="1">
    <location>
        <begin position="83"/>
        <end position="192"/>
    </location>
</feature>
<evidence type="ECO:0000313" key="3">
    <source>
        <dbReference type="Proteomes" id="UP000265515"/>
    </source>
</evidence>
<evidence type="ECO:0008006" key="4">
    <source>
        <dbReference type="Google" id="ProtNLM"/>
    </source>
</evidence>